<dbReference type="UniPathway" id="UPA00645"/>
<gene>
    <name evidence="10" type="ORF">BKM01_01380</name>
</gene>
<dbReference type="Gene3D" id="3.20.20.480">
    <property type="entry name" value="Trimethylamine methyltransferase-like"/>
    <property type="match status" value="1"/>
</dbReference>
<dbReference type="Pfam" id="PF06253">
    <property type="entry name" value="MTTB"/>
    <property type="match status" value="1"/>
</dbReference>
<evidence type="ECO:0000256" key="1">
    <source>
        <dbReference type="ARBA" id="ARBA00003550"/>
    </source>
</evidence>
<dbReference type="GO" id="GO:0015948">
    <property type="term" value="P:methanogenesis"/>
    <property type="evidence" value="ECO:0007669"/>
    <property type="project" value="UniProtKB-KW"/>
</dbReference>
<dbReference type="GO" id="GO:0032259">
    <property type="term" value="P:methylation"/>
    <property type="evidence" value="ECO:0007669"/>
    <property type="project" value="UniProtKB-KW"/>
</dbReference>
<comment type="catalytic activity">
    <reaction evidence="9">
        <text>Co(I)-[trimethylamine-specific corrinoid protein] + trimethylamine + H(+) = methyl-Co(III)-[trimethylamine-specific corrinoid protein] + dimethylamine</text>
        <dbReference type="Rhea" id="RHEA:39287"/>
        <dbReference type="Rhea" id="RHEA-COMP:11124"/>
        <dbReference type="Rhea" id="RHEA-COMP:11126"/>
        <dbReference type="ChEBI" id="CHEBI:15378"/>
        <dbReference type="ChEBI" id="CHEBI:58040"/>
        <dbReference type="ChEBI" id="CHEBI:58389"/>
        <dbReference type="ChEBI" id="CHEBI:85033"/>
        <dbReference type="ChEBI" id="CHEBI:85035"/>
        <dbReference type="EC" id="2.1.1.250"/>
    </reaction>
</comment>
<reference evidence="11" key="1">
    <citation type="submission" date="2016-10" db="EMBL/GenBank/DDBJ databases">
        <authorList>
            <person name="L'haridon S."/>
            <person name="Corre E."/>
        </authorList>
    </citation>
    <scope>NUCLEOTIDE SEQUENCE [LARGE SCALE GENOMIC DNA]</scope>
    <source>
        <strain evidence="11">FDF-1T</strain>
    </source>
</reference>
<evidence type="ECO:0000256" key="3">
    <source>
        <dbReference type="ARBA" id="ARBA00007137"/>
    </source>
</evidence>
<organism evidence="10 11">
    <name type="scientific">Methanohalophilus portucalensis</name>
    <dbReference type="NCBI Taxonomy" id="39664"/>
    <lineage>
        <taxon>Archaea</taxon>
        <taxon>Methanobacteriati</taxon>
        <taxon>Methanobacteriota</taxon>
        <taxon>Stenosarchaea group</taxon>
        <taxon>Methanomicrobia</taxon>
        <taxon>Methanosarcinales</taxon>
        <taxon>Methanosarcinaceae</taxon>
        <taxon>Methanohalophilus</taxon>
    </lineage>
</organism>
<dbReference type="InterPro" id="IPR012740">
    <property type="entry name" value="MttB_Methanosar"/>
</dbReference>
<evidence type="ECO:0000313" key="10">
    <source>
        <dbReference type="EMBL" id="ATU07548.1"/>
    </source>
</evidence>
<keyword evidence="8" id="KW-0484">Methanogenesis</keyword>
<protein>
    <recommendedName>
        <fullName evidence="4">[trimethylamine--corrinoid protein] Co-methyltransferase</fullName>
        <ecNumber evidence="4">2.1.1.250</ecNumber>
    </recommendedName>
</protein>
<name>A0A2D3C4B4_9EURY</name>
<keyword evidence="6 10" id="KW-0808">Transferase</keyword>
<dbReference type="AlphaFoldDB" id="A0A2D3C4B4"/>
<dbReference type="EC" id="2.1.1.250" evidence="4"/>
<proteinExistence type="inferred from homology"/>
<dbReference type="InterPro" id="IPR038601">
    <property type="entry name" value="MttB-like_sf"/>
</dbReference>
<accession>A0A2D3C4B4</accession>
<comment type="pathway">
    <text evidence="2">One-carbon metabolism; methanogenesis from trimethylamine.</text>
</comment>
<dbReference type="KEGG" id="mpot:BKM01_01380"/>
<evidence type="ECO:0000256" key="5">
    <source>
        <dbReference type="ARBA" id="ARBA00022603"/>
    </source>
</evidence>
<keyword evidence="7" id="KW-0669">Pyrrolysine</keyword>
<evidence type="ECO:0000256" key="2">
    <source>
        <dbReference type="ARBA" id="ARBA00004710"/>
    </source>
</evidence>
<evidence type="ECO:0000256" key="4">
    <source>
        <dbReference type="ARBA" id="ARBA00012861"/>
    </source>
</evidence>
<sequence length="333" mass="36476">MKEHYYPGARPLNGVELNLFSEEDLRMIHSATMEVFQNPGIQVSDAEARQIFKEAGCDVDEKSQIVKIPEFLVNRSLRDCPSSFYLNARDKKKDVKQSHKGKVNWTCFGTGVKMCNYEAPGKYKTVDSVEEDVANTAKLCDWADNIDYYSLAVSARDWAGKGAQDVHETFTPMTNTSKHFHHIDPVEESVEYYRDMVVAYYGGDEEMARKRPTMSMLLCPTSPLELSVNACQVIIKGARYGLPLNVLSMAMSGGSSPVFRAGTLVTHNAEVLAGIVLAQLTVPGAKCLYGSSTTTFDLKRGTAPVGAPELGLISGAVGKLAQYYGLPSFVAGT</sequence>
<dbReference type="EMBL" id="CP017881">
    <property type="protein sequence ID" value="ATU07548.1"/>
    <property type="molecule type" value="Genomic_DNA"/>
</dbReference>
<comment type="function">
    <text evidence="1">Catalyzes the transfer of a methyl group from trimethylamine to the corrinoid cofactor of MttC.</text>
</comment>
<comment type="similarity">
    <text evidence="3">Belongs to the trimethylamine methyltransferase family.</text>
</comment>
<dbReference type="GO" id="GO:0043834">
    <property type="term" value="F:trimethylamine methyltransferase activity"/>
    <property type="evidence" value="ECO:0007669"/>
    <property type="project" value="UniProtKB-EC"/>
</dbReference>
<dbReference type="InterPro" id="IPR010426">
    <property type="entry name" value="MTTB_MeTrfase"/>
</dbReference>
<evidence type="ECO:0000256" key="9">
    <source>
        <dbReference type="ARBA" id="ARBA00048024"/>
    </source>
</evidence>
<evidence type="ECO:0000256" key="8">
    <source>
        <dbReference type="ARBA" id="ARBA00022994"/>
    </source>
</evidence>
<keyword evidence="5 10" id="KW-0489">Methyltransferase</keyword>
<evidence type="ECO:0000313" key="11">
    <source>
        <dbReference type="Proteomes" id="UP000229678"/>
    </source>
</evidence>
<dbReference type="Proteomes" id="UP000229678">
    <property type="component" value="Chromosome"/>
</dbReference>
<dbReference type="NCBIfam" id="TIGR02369">
    <property type="entry name" value="trimeth_pyl"/>
    <property type="match status" value="1"/>
</dbReference>
<evidence type="ECO:0000256" key="6">
    <source>
        <dbReference type="ARBA" id="ARBA00022679"/>
    </source>
</evidence>
<evidence type="ECO:0000256" key="7">
    <source>
        <dbReference type="ARBA" id="ARBA00022774"/>
    </source>
</evidence>